<feature type="coiled-coil region" evidence="1">
    <location>
        <begin position="560"/>
        <end position="590"/>
    </location>
</feature>
<feature type="compositionally biased region" description="Acidic residues" evidence="2">
    <location>
        <begin position="171"/>
        <end position="185"/>
    </location>
</feature>
<reference evidence="4" key="1">
    <citation type="submission" date="2025-08" db="UniProtKB">
        <authorList>
            <consortium name="RefSeq"/>
        </authorList>
    </citation>
    <scope>IDENTIFICATION</scope>
    <source>
        <strain evidence="4">USDA-PBARC FA_bdor</strain>
        <tissue evidence="4">Whole organism</tissue>
    </source>
</reference>
<organism evidence="3 4">
    <name type="scientific">Fopius arisanus</name>
    <dbReference type="NCBI Taxonomy" id="64838"/>
    <lineage>
        <taxon>Eukaryota</taxon>
        <taxon>Metazoa</taxon>
        <taxon>Ecdysozoa</taxon>
        <taxon>Arthropoda</taxon>
        <taxon>Hexapoda</taxon>
        <taxon>Insecta</taxon>
        <taxon>Pterygota</taxon>
        <taxon>Neoptera</taxon>
        <taxon>Endopterygota</taxon>
        <taxon>Hymenoptera</taxon>
        <taxon>Apocrita</taxon>
        <taxon>Ichneumonoidea</taxon>
        <taxon>Braconidae</taxon>
        <taxon>Opiinae</taxon>
        <taxon>Fopius</taxon>
    </lineage>
</organism>
<evidence type="ECO:0000256" key="1">
    <source>
        <dbReference type="SAM" id="Coils"/>
    </source>
</evidence>
<keyword evidence="1" id="KW-0175">Coiled coil</keyword>
<dbReference type="CTD" id="35653"/>
<keyword evidence="3" id="KW-1185">Reference proteome</keyword>
<feature type="coiled-coil region" evidence="1">
    <location>
        <begin position="665"/>
        <end position="717"/>
    </location>
</feature>
<accession>A0A9R1T535</accession>
<feature type="compositionally biased region" description="Basic and acidic residues" evidence="2">
    <location>
        <begin position="156"/>
        <end position="165"/>
    </location>
</feature>
<dbReference type="AlphaFoldDB" id="A0A9R1T535"/>
<dbReference type="RefSeq" id="XP_011302870.1">
    <property type="nucleotide sequence ID" value="XM_011304568.1"/>
</dbReference>
<dbReference type="GeneID" id="105266425"/>
<evidence type="ECO:0000313" key="4">
    <source>
        <dbReference type="RefSeq" id="XP_011302870.1"/>
    </source>
</evidence>
<feature type="region of interest" description="Disordered" evidence="2">
    <location>
        <begin position="37"/>
        <end position="64"/>
    </location>
</feature>
<feature type="region of interest" description="Disordered" evidence="2">
    <location>
        <begin position="505"/>
        <end position="529"/>
    </location>
</feature>
<proteinExistence type="predicted"/>
<name>A0A9R1T535_9HYME</name>
<feature type="compositionally biased region" description="Basic and acidic residues" evidence="2">
    <location>
        <begin position="136"/>
        <end position="146"/>
    </location>
</feature>
<feature type="region of interest" description="Disordered" evidence="2">
    <location>
        <begin position="125"/>
        <end position="192"/>
    </location>
</feature>
<dbReference type="Proteomes" id="UP000694866">
    <property type="component" value="Unplaced"/>
</dbReference>
<feature type="coiled-coil region" evidence="1">
    <location>
        <begin position="323"/>
        <end position="357"/>
    </location>
</feature>
<evidence type="ECO:0000313" key="3">
    <source>
        <dbReference type="Proteomes" id="UP000694866"/>
    </source>
</evidence>
<protein>
    <submittedName>
        <fullName evidence="4">Kinesin-like protein costa</fullName>
    </submittedName>
</protein>
<dbReference type="OrthoDB" id="540783at2759"/>
<dbReference type="KEGG" id="fas:105266425"/>
<feature type="compositionally biased region" description="Polar residues" evidence="2">
    <location>
        <begin position="55"/>
        <end position="64"/>
    </location>
</feature>
<gene>
    <name evidence="4" type="primary">cos</name>
</gene>
<sequence>MNPVDSSLRMMHYNWIPSLNPLESRMYSQYIEASYRSRLNPDEDSEQTGDETHDTMTSATSGERSSSADLFRLEFAASQWSKLVTNAEGLFSKLVASEILPDTEQDQIKQWLCLKQEYEECITSDDGASIPGYQENPRRSLERIEEVTETDERTDESEARMEFRNTSDGSSESETEMSEDDDQSDGESVNPDFLEKLDDCLNKLKLETDRLIDAIDDDVQEMGLTIISGSGHPVNNNNDYVPLIKPTPIRNANSRRNSMLPGSEMCNEVIAFNGAFKPCGKTYEEELDNSRGFGNDNQEAFNSQDLLLEPLKSYEMPEPMKTLKTLTLNNEAKQTQVKKIQSDLDGAQKRIGELETTIKIKEKFIADMIKNSEARSSAKQKFQRKRSKLEEQYYNTRTQLAHAENSLYRDEEKTTHKREIELYKNMAIHYEQRLIDIEMMKQIAGDSAKKVLELESSLNSSKKQMEKLKKQLKKEEVRKSQLEDEVAEDQKKIRELEEKYNLTASKLKEMQSESEDERSNSRYRGEDKKQDMLEVRISHLDHILKEKSMDLERADDVDSKAALRIEIDNLRRTKERLSEEKCNLDSKLKENTLSTFEERKRLECGEAIEVVDVMIEQKNEKICGRKCFDVKNCKREDMEMVLMRQLSMLSLDEIVKLFTKYFNKVIDLKEAGRSLEIQLNDAEARIQSLDIRNRELNNSLKHEKVQAERRMIFLREQHEQKMHMMFRSVADETGSSSYEKHDKDSEIVKYRRENKFLRKRVQDLETLFRGSAVARTTSPPRISQQELKQIGPCAATTKVTRQRNKLIIQKTDCDKRKK</sequence>
<evidence type="ECO:0000256" key="2">
    <source>
        <dbReference type="SAM" id="MobiDB-lite"/>
    </source>
</evidence>